<keyword evidence="1" id="KW-0812">Transmembrane</keyword>
<proteinExistence type="predicted"/>
<keyword evidence="3" id="KW-1185">Reference proteome</keyword>
<accession>A0A1H1WF12</accession>
<evidence type="ECO:0000313" key="3">
    <source>
        <dbReference type="Proteomes" id="UP000199092"/>
    </source>
</evidence>
<feature type="transmembrane region" description="Helical" evidence="1">
    <location>
        <begin position="85"/>
        <end position="104"/>
    </location>
</feature>
<feature type="transmembrane region" description="Helical" evidence="1">
    <location>
        <begin position="20"/>
        <end position="43"/>
    </location>
</feature>
<dbReference type="EMBL" id="LT629749">
    <property type="protein sequence ID" value="SDS95713.1"/>
    <property type="molecule type" value="Genomic_DNA"/>
</dbReference>
<feature type="transmembrane region" description="Helical" evidence="1">
    <location>
        <begin position="55"/>
        <end position="78"/>
    </location>
</feature>
<sequence>MTSTAAARTTSTTATSAPTLWVRLYQLFSVLTALLVLVQFLTAGQLFPQGGPEQLHAAGAIVLHVVSGLAVVAAFVLWRTGGMTTAQAALPVVVFAFTFVQAATGGRTNLAVHVPGAMILTAGAVWQLVTALRPRR</sequence>
<gene>
    <name evidence="2" type="ORF">SAMN04488543_2719</name>
</gene>
<reference evidence="2 3" key="1">
    <citation type="submission" date="2016-10" db="EMBL/GenBank/DDBJ databases">
        <authorList>
            <person name="de Groot N.N."/>
        </authorList>
    </citation>
    <scope>NUCLEOTIDE SEQUENCE [LARGE SCALE GENOMIC DNA]</scope>
    <source>
        <strain evidence="2 3">DSM 21741</strain>
    </source>
</reference>
<evidence type="ECO:0000313" key="2">
    <source>
        <dbReference type="EMBL" id="SDS95713.1"/>
    </source>
</evidence>
<feature type="transmembrane region" description="Helical" evidence="1">
    <location>
        <begin position="110"/>
        <end position="132"/>
    </location>
</feature>
<dbReference type="OrthoDB" id="5196101at2"/>
<evidence type="ECO:0000256" key="1">
    <source>
        <dbReference type="SAM" id="Phobius"/>
    </source>
</evidence>
<name>A0A1H1WF12_9ACTN</name>
<dbReference type="AlphaFoldDB" id="A0A1H1WF12"/>
<dbReference type="RefSeq" id="WP_091413481.1">
    <property type="nucleotide sequence ID" value="NZ_LT629749.1"/>
</dbReference>
<keyword evidence="1" id="KW-1133">Transmembrane helix</keyword>
<keyword evidence="1" id="KW-0472">Membrane</keyword>
<organism evidence="2 3">
    <name type="scientific">Friedmanniella luteola</name>
    <dbReference type="NCBI Taxonomy" id="546871"/>
    <lineage>
        <taxon>Bacteria</taxon>
        <taxon>Bacillati</taxon>
        <taxon>Actinomycetota</taxon>
        <taxon>Actinomycetes</taxon>
        <taxon>Propionibacteriales</taxon>
        <taxon>Nocardioidaceae</taxon>
        <taxon>Friedmanniella</taxon>
    </lineage>
</organism>
<protein>
    <submittedName>
        <fullName evidence="2">Uncharacterized protein</fullName>
    </submittedName>
</protein>
<dbReference type="Proteomes" id="UP000199092">
    <property type="component" value="Chromosome I"/>
</dbReference>